<dbReference type="InterPro" id="IPR036388">
    <property type="entry name" value="WH-like_DNA-bd_sf"/>
</dbReference>
<dbReference type="InterPro" id="IPR043129">
    <property type="entry name" value="ATPase_NBD"/>
</dbReference>
<gene>
    <name evidence="2" type="primary">nagC</name>
    <name evidence="2" type="ORF">STSP1_00399</name>
</gene>
<accession>A0A1W6LJU0</accession>
<dbReference type="RefSeq" id="WP_085754745.1">
    <property type="nucleotide sequence ID" value="NZ_CP021023.1"/>
</dbReference>
<dbReference type="SUPFAM" id="SSF53067">
    <property type="entry name" value="Actin-like ATPase domain"/>
    <property type="match status" value="2"/>
</dbReference>
<protein>
    <submittedName>
        <fullName evidence="2">N-acetylglucosamine repressor</fullName>
    </submittedName>
</protein>
<dbReference type="Pfam" id="PF00480">
    <property type="entry name" value="ROK"/>
    <property type="match status" value="1"/>
</dbReference>
<dbReference type="SUPFAM" id="SSF46785">
    <property type="entry name" value="Winged helix' DNA-binding domain"/>
    <property type="match status" value="1"/>
</dbReference>
<evidence type="ECO:0000313" key="2">
    <source>
        <dbReference type="EMBL" id="ARN56029.1"/>
    </source>
</evidence>
<organism evidence="2 3">
    <name type="scientific">Sedimentisphaera salicampi</name>
    <dbReference type="NCBI Taxonomy" id="1941349"/>
    <lineage>
        <taxon>Bacteria</taxon>
        <taxon>Pseudomonadati</taxon>
        <taxon>Planctomycetota</taxon>
        <taxon>Phycisphaerae</taxon>
        <taxon>Sedimentisphaerales</taxon>
        <taxon>Sedimentisphaeraceae</taxon>
        <taxon>Sedimentisphaera</taxon>
    </lineage>
</organism>
<dbReference type="PANTHER" id="PTHR18964">
    <property type="entry name" value="ROK (REPRESSOR, ORF, KINASE) FAMILY"/>
    <property type="match status" value="1"/>
</dbReference>
<proteinExistence type="inferred from homology"/>
<dbReference type="KEGG" id="pbp:STSP1_00399"/>
<name>A0A1W6LJU0_9BACT</name>
<dbReference type="PANTHER" id="PTHR18964:SF149">
    <property type="entry name" value="BIFUNCTIONAL UDP-N-ACETYLGLUCOSAMINE 2-EPIMERASE_N-ACETYLMANNOSAMINE KINASE"/>
    <property type="match status" value="1"/>
</dbReference>
<reference evidence="3" key="1">
    <citation type="submission" date="2017-04" db="EMBL/GenBank/DDBJ databases">
        <title>Comparative genomics and description of representatives of a novel lineage of planctomycetes thriving in anoxic sediments.</title>
        <authorList>
            <person name="Spring S."/>
            <person name="Bunk B."/>
            <person name="Sproer C."/>
        </authorList>
    </citation>
    <scope>NUCLEOTIDE SEQUENCE [LARGE SCALE GENOMIC DNA]</scope>
    <source>
        <strain evidence="3">ST-PulAB-D4</strain>
    </source>
</reference>
<dbReference type="Pfam" id="PF13412">
    <property type="entry name" value="HTH_24"/>
    <property type="match status" value="1"/>
</dbReference>
<dbReference type="EMBL" id="CP021023">
    <property type="protein sequence ID" value="ARN56029.1"/>
    <property type="molecule type" value="Genomic_DNA"/>
</dbReference>
<dbReference type="InterPro" id="IPR036390">
    <property type="entry name" value="WH_DNA-bd_sf"/>
</dbReference>
<evidence type="ECO:0000256" key="1">
    <source>
        <dbReference type="ARBA" id="ARBA00006479"/>
    </source>
</evidence>
<dbReference type="Proteomes" id="UP000193334">
    <property type="component" value="Chromosome"/>
</dbReference>
<dbReference type="STRING" id="1941349.STSP1_00399"/>
<comment type="similarity">
    <text evidence="1">Belongs to the ROK (NagC/XylR) family.</text>
</comment>
<dbReference type="AlphaFoldDB" id="A0A1W6LJU0"/>
<dbReference type="Gene3D" id="1.10.10.10">
    <property type="entry name" value="Winged helix-like DNA-binding domain superfamily/Winged helix DNA-binding domain"/>
    <property type="match status" value="1"/>
</dbReference>
<dbReference type="InterPro" id="IPR000600">
    <property type="entry name" value="ROK"/>
</dbReference>
<dbReference type="Gene3D" id="3.30.420.40">
    <property type="match status" value="2"/>
</dbReference>
<evidence type="ECO:0000313" key="3">
    <source>
        <dbReference type="Proteomes" id="UP000193334"/>
    </source>
</evidence>
<keyword evidence="3" id="KW-1185">Reference proteome</keyword>
<sequence>MNVTAIDSKNAGLKNERLVLKLLRNQTTLSQAQICQKTGLGSSTVTYIVGRLRNKGLIKETLGESTKRGARPKWISINPDGGFVAGAEISPNHISIALYNLDSTQRDRVKLPLASDRSAENVVKLLEITIKGILNKHELKIDKLFGIGLALSGSISPEGVVKLSGPMCWKNVPLKAMLAEYFECPVYVYTTKVRLLAELEASPSLNRKNIVYFNVADGVGLNNIIDGNLINGATNRCGEIGHIVIDRKGPLCGCGQRGCLEAHISGPAIAEKIMKDLASGIESGFSEALNEENEPEDIVREWKKLISEQDQYALSLRDYAADKISWAAAMAINMFDPEVLILAGYVNDACSDFFMQSILNRFKTDVYDETSRNIKIIPAKAGLEALMKGASEAVIEKHFSI</sequence>